<accession>A0A2R6C513</accession>
<protein>
    <submittedName>
        <fullName evidence="1">Uncharacterized protein</fullName>
    </submittedName>
</protein>
<reference evidence="1 2" key="1">
    <citation type="submission" date="2017-04" db="EMBL/GenBank/DDBJ databases">
        <title>Novel microbial lineages endemic to geothermal iron-oxide mats fill important gaps in the evolutionary history of Archaea.</title>
        <authorList>
            <person name="Jay Z.J."/>
            <person name="Beam J.P."/>
            <person name="Dlakic M."/>
            <person name="Rusch D.B."/>
            <person name="Kozubal M.A."/>
            <person name="Inskeep W.P."/>
        </authorList>
    </citation>
    <scope>NUCLEOTIDE SEQUENCE [LARGE SCALE GENOMIC DNA]</scope>
    <source>
        <strain evidence="1">BE_D</strain>
    </source>
</reference>
<dbReference type="AlphaFoldDB" id="A0A2R6C513"/>
<dbReference type="EMBL" id="NEXF01000637">
    <property type="protein sequence ID" value="PSO05983.1"/>
    <property type="molecule type" value="Genomic_DNA"/>
</dbReference>
<gene>
    <name evidence="1" type="ORF">B9Q04_18420</name>
</gene>
<comment type="caution">
    <text evidence="1">The sequence shown here is derived from an EMBL/GenBank/DDBJ whole genome shotgun (WGS) entry which is preliminary data.</text>
</comment>
<sequence>MIKEIKKKLQGSGGGVSIDEWKLKSLLYEYSVNLPYFLFKKLDFSKVKFSLKEFKGYYYIKIKDDSKIEDLIKYGIDKIMDESAKEDTDDLDSIF</sequence>
<evidence type="ECO:0000313" key="1">
    <source>
        <dbReference type="EMBL" id="PSO05983.1"/>
    </source>
</evidence>
<name>A0A2R6C513_9ARCH</name>
<organism evidence="1 2">
    <name type="scientific">Candidatus Marsarchaeota G2 archaeon BE_D</name>
    <dbReference type="NCBI Taxonomy" id="1978158"/>
    <lineage>
        <taxon>Archaea</taxon>
        <taxon>Candidatus Marsarchaeota</taxon>
        <taxon>Candidatus Marsarchaeota group 2</taxon>
    </lineage>
</organism>
<evidence type="ECO:0000313" key="2">
    <source>
        <dbReference type="Proteomes" id="UP000242015"/>
    </source>
</evidence>
<dbReference type="Proteomes" id="UP000242015">
    <property type="component" value="Unassembled WGS sequence"/>
</dbReference>
<proteinExistence type="predicted"/>